<accession>A0A3B0U3D5</accession>
<keyword evidence="1" id="KW-0812">Transmembrane</keyword>
<feature type="non-terminal residue" evidence="2">
    <location>
        <position position="1"/>
    </location>
</feature>
<organism evidence="2">
    <name type="scientific">hydrothermal vent metagenome</name>
    <dbReference type="NCBI Taxonomy" id="652676"/>
    <lineage>
        <taxon>unclassified sequences</taxon>
        <taxon>metagenomes</taxon>
        <taxon>ecological metagenomes</taxon>
    </lineage>
</organism>
<dbReference type="EMBL" id="UOER01000304">
    <property type="protein sequence ID" value="VAW24838.1"/>
    <property type="molecule type" value="Genomic_DNA"/>
</dbReference>
<reference evidence="2" key="1">
    <citation type="submission" date="2018-06" db="EMBL/GenBank/DDBJ databases">
        <authorList>
            <person name="Zhirakovskaya E."/>
        </authorList>
    </citation>
    <scope>NUCLEOTIDE SEQUENCE</scope>
</reference>
<keyword evidence="1" id="KW-0472">Membrane</keyword>
<protein>
    <submittedName>
        <fullName evidence="2">Uncharacterized protein</fullName>
    </submittedName>
</protein>
<keyword evidence="1" id="KW-1133">Transmembrane helix</keyword>
<feature type="transmembrane region" description="Helical" evidence="1">
    <location>
        <begin position="115"/>
        <end position="143"/>
    </location>
</feature>
<name>A0A3B0U3D5_9ZZZZ</name>
<evidence type="ECO:0000256" key="1">
    <source>
        <dbReference type="SAM" id="Phobius"/>
    </source>
</evidence>
<evidence type="ECO:0000313" key="2">
    <source>
        <dbReference type="EMBL" id="VAW24838.1"/>
    </source>
</evidence>
<dbReference type="AlphaFoldDB" id="A0A3B0U3D5"/>
<gene>
    <name evidence="2" type="ORF">MNBD_BACTEROID04-1233</name>
</gene>
<proteinExistence type="predicted"/>
<sequence>GSLWKSPIENGNFYIQLKDDITIESIRGNAPSNLLFNSNKNILFFKMENYGFKPNNNLVITYTKKIPRFNFAAITKNSSNLFEEIDIFSNSNLDINYTEILLGNPYQTKGMSNSIIGFIYIALVYGIPITVGIVLLIILTIIYKNYKRRHLNKKEK</sequence>